<evidence type="ECO:0000313" key="10">
    <source>
        <dbReference type="EMBL" id="XCC45370.1"/>
    </source>
</evidence>
<evidence type="ECO:0000256" key="3">
    <source>
        <dbReference type="ARBA" id="ARBA00022598"/>
    </source>
</evidence>
<feature type="domain" description="Aminoacyl-transfer RNA synthetases class-II family profile" evidence="9">
    <location>
        <begin position="106"/>
        <end position="406"/>
    </location>
</feature>
<keyword evidence="3 10" id="KW-0436">Ligase</keyword>
<evidence type="ECO:0000259" key="9">
    <source>
        <dbReference type="PROSITE" id="PS50862"/>
    </source>
</evidence>
<dbReference type="InterPro" id="IPR045864">
    <property type="entry name" value="aa-tRNA-synth_II/BPL/LPL"/>
</dbReference>
<dbReference type="InterPro" id="IPR004364">
    <property type="entry name" value="Aa-tRNA-synt_II"/>
</dbReference>
<evidence type="ECO:0000256" key="6">
    <source>
        <dbReference type="ARBA" id="ARBA00022917"/>
    </source>
</evidence>
<dbReference type="NCBIfam" id="TIGR00457">
    <property type="entry name" value="asnS"/>
    <property type="match status" value="1"/>
</dbReference>
<dbReference type="Gene3D" id="3.30.930.10">
    <property type="entry name" value="Bira Bifunctional Protein, Domain 2"/>
    <property type="match status" value="1"/>
</dbReference>
<name>A0AAU7ZY59_9FLAO</name>
<sequence>MRNNKFIILNDGTYYKGIQIIINKNNYNKLIFKYLTIASSIKVKGIVKLQKNKIDLEIKLIYIYIYYNNKKKYIQNSLLQKKNHSFKYIRKQNYLRFQTNLFSNILRIKNFLFNKINNFLYKNNFMYIHTPIITNFNTENILNIFSLKNNFFNEKVYLTVSGQLENEIAINGFKKVYSFGPVFRAEKSNTNKHLAEFWMLEIEIAFCNFKKIIFFIKKFIKYILKNVIYFCKYELSIIDKFNNKKKNYSIIKLSKLKNNIKIITYNNIIKILKKKYKNIKYGVDINSNFEKYLFNYFNNIILIIINHPIKSKVFYMKKNKDNKTVKSVDVLFPKIGEIIGGSQREENLLFLKKNLKFFNIKKNKIDFYLKTRLLGNTIHSGFGLGFDRLIQFITNVNNIKDIVEFPRYYKKLI</sequence>
<keyword evidence="5" id="KW-0067">ATP-binding</keyword>
<dbReference type="InterPro" id="IPR012340">
    <property type="entry name" value="NA-bd_OB-fold"/>
</dbReference>
<accession>A0AAU7ZY59</accession>
<protein>
    <recommendedName>
        <fullName evidence="2 8">Asparagine--tRNA ligase</fullName>
        <ecNumber evidence="2 8">6.1.1.22</ecNumber>
    </recommendedName>
</protein>
<dbReference type="Pfam" id="PF00152">
    <property type="entry name" value="tRNA-synt_2"/>
    <property type="match status" value="1"/>
</dbReference>
<dbReference type="EMBL" id="CP158689">
    <property type="protein sequence ID" value="XCC45370.1"/>
    <property type="molecule type" value="Genomic_DNA"/>
</dbReference>
<gene>
    <name evidence="10" type="primary">asnS</name>
    <name evidence="10" type="ORF">ABUS76_00115</name>
</gene>
<dbReference type="EC" id="6.1.1.22" evidence="2 8"/>
<dbReference type="GO" id="GO:0004816">
    <property type="term" value="F:asparagine-tRNA ligase activity"/>
    <property type="evidence" value="ECO:0007669"/>
    <property type="project" value="UniProtKB-UniRule"/>
</dbReference>
<dbReference type="PANTHER" id="PTHR22594:SF34">
    <property type="entry name" value="ASPARAGINE--TRNA LIGASE, MITOCHONDRIAL-RELATED"/>
    <property type="match status" value="1"/>
</dbReference>
<dbReference type="Gene3D" id="2.40.50.140">
    <property type="entry name" value="Nucleic acid-binding proteins"/>
    <property type="match status" value="1"/>
</dbReference>
<dbReference type="GO" id="GO:0005524">
    <property type="term" value="F:ATP binding"/>
    <property type="evidence" value="ECO:0007669"/>
    <property type="project" value="UniProtKB-KW"/>
</dbReference>
<dbReference type="PROSITE" id="PS50862">
    <property type="entry name" value="AA_TRNA_LIGASE_II"/>
    <property type="match status" value="1"/>
</dbReference>
<evidence type="ECO:0000256" key="7">
    <source>
        <dbReference type="ARBA" id="ARBA00023146"/>
    </source>
</evidence>
<evidence type="ECO:0000256" key="4">
    <source>
        <dbReference type="ARBA" id="ARBA00022741"/>
    </source>
</evidence>
<keyword evidence="6" id="KW-0648">Protein biosynthesis</keyword>
<dbReference type="PANTHER" id="PTHR22594">
    <property type="entry name" value="ASPARTYL/LYSYL-TRNA SYNTHETASE"/>
    <property type="match status" value="1"/>
</dbReference>
<evidence type="ECO:0000256" key="5">
    <source>
        <dbReference type="ARBA" id="ARBA00022840"/>
    </source>
</evidence>
<reference evidence="10" key="1">
    <citation type="submission" date="2024-06" db="EMBL/GenBank/DDBJ databases">
        <title>Diversity, functionality, and evolutionary history of bacterial symbionts in false click beetles (Coleoptera, Throscidae).</title>
        <authorList>
            <person name="Wierz J.C."/>
            <person name="Malm H."/>
            <person name="Kaltenpoth M."/>
            <person name="Engl T."/>
        </authorList>
    </citation>
    <scope>NUCLEOTIDE SEQUENCE</scope>
    <source>
        <strain evidence="10">Ttur</strain>
    </source>
</reference>
<dbReference type="PRINTS" id="PR01042">
    <property type="entry name" value="TRNASYNTHASP"/>
</dbReference>
<dbReference type="GO" id="GO:0006421">
    <property type="term" value="P:asparaginyl-tRNA aminoacylation"/>
    <property type="evidence" value="ECO:0007669"/>
    <property type="project" value="UniProtKB-UniRule"/>
</dbReference>
<keyword evidence="7" id="KW-0030">Aminoacyl-tRNA synthetase</keyword>
<evidence type="ECO:0000256" key="8">
    <source>
        <dbReference type="NCBIfam" id="TIGR00457"/>
    </source>
</evidence>
<comment type="similarity">
    <text evidence="1">Belongs to the class-II aminoacyl-tRNA synthetase family.</text>
</comment>
<evidence type="ECO:0000256" key="1">
    <source>
        <dbReference type="ARBA" id="ARBA00008226"/>
    </source>
</evidence>
<dbReference type="InterPro" id="IPR006195">
    <property type="entry name" value="aa-tRNA-synth_II"/>
</dbReference>
<organism evidence="10">
    <name type="scientific">Candidatus Shikimatogenerans sp. Ttur</name>
    <dbReference type="NCBI Taxonomy" id="3158569"/>
    <lineage>
        <taxon>Bacteria</taxon>
        <taxon>Pseudomonadati</taxon>
        <taxon>Bacteroidota</taxon>
        <taxon>Flavobacteriia</taxon>
        <taxon>Flavobacteriales</taxon>
        <taxon>Candidatus Shikimatogenerans</taxon>
    </lineage>
</organism>
<dbReference type="SUPFAM" id="SSF55681">
    <property type="entry name" value="Class II aaRS and biotin synthetases"/>
    <property type="match status" value="1"/>
</dbReference>
<dbReference type="InterPro" id="IPR002312">
    <property type="entry name" value="Asp/Asn-tRNA-synth_IIb"/>
</dbReference>
<dbReference type="AlphaFoldDB" id="A0AAU7ZY59"/>
<keyword evidence="4" id="KW-0547">Nucleotide-binding</keyword>
<evidence type="ECO:0000256" key="2">
    <source>
        <dbReference type="ARBA" id="ARBA00012816"/>
    </source>
</evidence>
<dbReference type="InterPro" id="IPR004522">
    <property type="entry name" value="Asn-tRNA-ligase"/>
</dbReference>
<proteinExistence type="inferred from homology"/>